<dbReference type="EMBL" id="JAZAQF010000017">
    <property type="protein sequence ID" value="MFG3816653.1"/>
    <property type="molecule type" value="Genomic_DNA"/>
</dbReference>
<evidence type="ECO:0000256" key="2">
    <source>
        <dbReference type="SAM" id="SignalP"/>
    </source>
</evidence>
<evidence type="ECO:0000313" key="3">
    <source>
        <dbReference type="EMBL" id="MFG3816653.1"/>
    </source>
</evidence>
<comment type="caution">
    <text evidence="3">The sequence shown here is derived from an EMBL/GenBank/DDBJ whole genome shotgun (WGS) entry which is preliminary data.</text>
</comment>
<evidence type="ECO:0008006" key="5">
    <source>
        <dbReference type="Google" id="ProtNLM"/>
    </source>
</evidence>
<evidence type="ECO:0000313" key="4">
    <source>
        <dbReference type="Proteomes" id="UP001604335"/>
    </source>
</evidence>
<organism evidence="3 4">
    <name type="scientific">Limnothrix redekei LRLZ20PSL1</name>
    <dbReference type="NCBI Taxonomy" id="3112953"/>
    <lineage>
        <taxon>Bacteria</taxon>
        <taxon>Bacillati</taxon>
        <taxon>Cyanobacteriota</taxon>
        <taxon>Cyanophyceae</taxon>
        <taxon>Pseudanabaenales</taxon>
        <taxon>Pseudanabaenaceae</taxon>
        <taxon>Limnothrix</taxon>
    </lineage>
</organism>
<proteinExistence type="predicted"/>
<dbReference type="Proteomes" id="UP001604335">
    <property type="component" value="Unassembled WGS sequence"/>
</dbReference>
<feature type="compositionally biased region" description="Polar residues" evidence="1">
    <location>
        <begin position="37"/>
        <end position="46"/>
    </location>
</feature>
<gene>
    <name evidence="3" type="ORF">VPK24_03310</name>
</gene>
<evidence type="ECO:0000256" key="1">
    <source>
        <dbReference type="SAM" id="MobiDB-lite"/>
    </source>
</evidence>
<reference evidence="4" key="1">
    <citation type="journal article" date="2024" name="Algal Res.">
        <title>Biochemical, toxicological and genomic investigation of a high-biomass producing Limnothrix strain isolated from Italian shallow drinking water reservoir.</title>
        <authorList>
            <person name="Simonazzi M."/>
            <person name="Shishido T.K."/>
            <person name="Delbaje E."/>
            <person name="Wahlsten M."/>
            <person name="Fewer D.P."/>
            <person name="Sivonen K."/>
            <person name="Pezzolesi L."/>
            <person name="Pistocchi R."/>
        </authorList>
    </citation>
    <scope>NUCLEOTIDE SEQUENCE [LARGE SCALE GENOMIC DNA]</scope>
    <source>
        <strain evidence="4">LRLZ20PSL1</strain>
    </source>
</reference>
<sequence length="167" mass="18758">MNNLKQLQGFAVGALIALMVLPEAALARSLAESSLDQRQSFQNSAMGQRPAERLISAPDRAKDDDDDWDDDDDDEPIIRISGRVIRFGERDENEWIVEANGRQYRVDAGPRWWRNLPVSVGDQLTVEGELDDGELDAFWVQLANGETVQLRGRSGPPPWSGGRRRSR</sequence>
<feature type="compositionally biased region" description="Acidic residues" evidence="1">
    <location>
        <begin position="64"/>
        <end position="75"/>
    </location>
</feature>
<keyword evidence="4" id="KW-1185">Reference proteome</keyword>
<protein>
    <recommendedName>
        <fullName evidence="5">DNA-binding protein</fullName>
    </recommendedName>
</protein>
<feature type="signal peptide" evidence="2">
    <location>
        <begin position="1"/>
        <end position="27"/>
    </location>
</feature>
<feature type="chain" id="PRO_5046127156" description="DNA-binding protein" evidence="2">
    <location>
        <begin position="28"/>
        <end position="167"/>
    </location>
</feature>
<accession>A0ABW7C709</accession>
<dbReference type="RefSeq" id="WP_393010701.1">
    <property type="nucleotide sequence ID" value="NZ_JAZAQF010000017.1"/>
</dbReference>
<feature type="region of interest" description="Disordered" evidence="1">
    <location>
        <begin position="37"/>
        <end position="75"/>
    </location>
</feature>
<name>A0ABW7C709_9CYAN</name>
<keyword evidence="2" id="KW-0732">Signal</keyword>